<comment type="caution">
    <text evidence="2">The sequence shown here is derived from an EMBL/GenBank/DDBJ whole genome shotgun (WGS) entry which is preliminary data.</text>
</comment>
<keyword evidence="3" id="KW-1185">Reference proteome</keyword>
<dbReference type="InterPro" id="IPR024975">
    <property type="entry name" value="NOV_C"/>
</dbReference>
<accession>A0ABV4GBS1</accession>
<dbReference type="Proteomes" id="UP001565474">
    <property type="component" value="Unassembled WGS sequence"/>
</dbReference>
<dbReference type="EMBL" id="JBGBZN010000002">
    <property type="protein sequence ID" value="MEY9469366.1"/>
    <property type="molecule type" value="Genomic_DNA"/>
</dbReference>
<feature type="domain" description="Protein NO VEIN C-terminal" evidence="1">
    <location>
        <begin position="223"/>
        <end position="308"/>
    </location>
</feature>
<name>A0ABV4GBS1_9BRAD</name>
<evidence type="ECO:0000313" key="2">
    <source>
        <dbReference type="EMBL" id="MEY9469366.1"/>
    </source>
</evidence>
<organism evidence="2 3">
    <name type="scientific">Bradyrhizobium yuanmingense</name>
    <dbReference type="NCBI Taxonomy" id="108015"/>
    <lineage>
        <taxon>Bacteria</taxon>
        <taxon>Pseudomonadati</taxon>
        <taxon>Pseudomonadota</taxon>
        <taxon>Alphaproteobacteria</taxon>
        <taxon>Hyphomicrobiales</taxon>
        <taxon>Nitrobacteraceae</taxon>
        <taxon>Bradyrhizobium</taxon>
    </lineage>
</organism>
<dbReference type="Pfam" id="PF13020">
    <property type="entry name" value="NOV_C"/>
    <property type="match status" value="1"/>
</dbReference>
<gene>
    <name evidence="2" type="ORF">ABH992_001765</name>
</gene>
<reference evidence="2 3" key="1">
    <citation type="submission" date="2024-07" db="EMBL/GenBank/DDBJ databases">
        <title>Genomic Encyclopedia of Type Strains, Phase V (KMG-V): Genome sequencing to study the core and pangenomes of soil and plant-associated prokaryotes.</title>
        <authorList>
            <person name="Whitman W."/>
        </authorList>
    </citation>
    <scope>NUCLEOTIDE SEQUENCE [LARGE SCALE GENOMIC DNA]</scope>
    <source>
        <strain evidence="2 3">USDA 222</strain>
    </source>
</reference>
<sequence>MPILVCHVGWMAAYEGIVGQPDRIVGGGAWVRKNKDGGETCNFLKCDDGYVYGHVETIKGKKDRPISIEMLGAKPDAPFVDHIDVVWTATDPNKRGRWVVGWYRDARVYRERVPFRKLPSAQHRLERFKDDYRIRARAENMVIIPHKQRNIGLGRGKGWIGQANWWFPEKQSNAAIRRFVETMRARLDAGPDLVPGNNGGSGGGKWGAKSDPLRNAQVEAAAILKVREHFLGHRIKSVEKDNLGWDLEARSKGGGAALRLEVKGLFGNELKIGLTSNEYRAFKKHMDGAMPEYRLCVVTGALSGKPRLVVFRFDAARQRWIDDHTNNIVAPGINIVQAAIVSLG</sequence>
<evidence type="ECO:0000259" key="1">
    <source>
        <dbReference type="Pfam" id="PF13020"/>
    </source>
</evidence>
<evidence type="ECO:0000313" key="3">
    <source>
        <dbReference type="Proteomes" id="UP001565474"/>
    </source>
</evidence>
<protein>
    <recommendedName>
        <fullName evidence="1">Protein NO VEIN C-terminal domain-containing protein</fullName>
    </recommendedName>
</protein>
<proteinExistence type="predicted"/>